<evidence type="ECO:0000313" key="3">
    <source>
        <dbReference type="Proteomes" id="UP000640363"/>
    </source>
</evidence>
<sequence>MNFKCYDVVEIQGKRYVVGEVISYQEFIVNSTIRYALNDENYKKELGVSTGAQSWTEYGLMPVNETDKKWLTIVNGEKEYCTFSEPILRSTPPRGFRLHDKGIERVTSVEGQSKARTGDEADYKEYRAVQKDKTFVFFIENWRGGLTDQAQGERIRLSDIHRRRDQAAQAASKKVRNAARRKEWTRLGLSWGIILLFLGYLFIGDLSWHELRDEVGFPYTMEERIKDSYYYESQGTKDGLKVYTSKQDPNATAIDLIDAVYGKVYTIKQDTKSPEKWIVIYTTNEVSVISTVNDTTYVEVGLLKNLPDSEDTRLANIRNDSDILLRYAYMVELKNKQGRQTLLKEIKD</sequence>
<reference evidence="2 3" key="1">
    <citation type="submission" date="2020-08" db="EMBL/GenBank/DDBJ databases">
        <authorList>
            <person name="Liu C."/>
            <person name="Sun Q."/>
        </authorList>
    </citation>
    <scope>NUCLEOTIDE SEQUENCE [LARGE SCALE GENOMIC DNA]</scope>
    <source>
        <strain evidence="2 3">NSJ-78</strain>
    </source>
</reference>
<gene>
    <name evidence="2" type="ORF">H8892_08265</name>
</gene>
<comment type="caution">
    <text evidence="2">The sequence shown here is derived from an EMBL/GenBank/DDBJ whole genome shotgun (WGS) entry which is preliminary data.</text>
</comment>
<dbReference type="EMBL" id="JACRWI010000007">
    <property type="protein sequence ID" value="MBC6001942.1"/>
    <property type="molecule type" value="Genomic_DNA"/>
</dbReference>
<name>A0ABR7JYJ0_9FIRM</name>
<dbReference type="Proteomes" id="UP000640363">
    <property type="component" value="Unassembled WGS sequence"/>
</dbReference>
<feature type="transmembrane region" description="Helical" evidence="1">
    <location>
        <begin position="184"/>
        <end position="203"/>
    </location>
</feature>
<accession>A0ABR7JYJ0</accession>
<keyword evidence="3" id="KW-1185">Reference proteome</keyword>
<proteinExistence type="predicted"/>
<dbReference type="RefSeq" id="WP_119563305.1">
    <property type="nucleotide sequence ID" value="NZ_JACRWI010000007.1"/>
</dbReference>
<evidence type="ECO:0000313" key="2">
    <source>
        <dbReference type="EMBL" id="MBC6001942.1"/>
    </source>
</evidence>
<protein>
    <submittedName>
        <fullName evidence="2">DUF4178 domain-containing protein</fullName>
    </submittedName>
</protein>
<keyword evidence="1" id="KW-0812">Transmembrane</keyword>
<keyword evidence="1" id="KW-1133">Transmembrane helix</keyword>
<evidence type="ECO:0000256" key="1">
    <source>
        <dbReference type="SAM" id="Phobius"/>
    </source>
</evidence>
<keyword evidence="1" id="KW-0472">Membrane</keyword>
<organism evidence="2 3">
    <name type="scientific">Veillonella hominis</name>
    <dbReference type="NCBI Taxonomy" id="2764330"/>
    <lineage>
        <taxon>Bacteria</taxon>
        <taxon>Bacillati</taxon>
        <taxon>Bacillota</taxon>
        <taxon>Negativicutes</taxon>
        <taxon>Veillonellales</taxon>
        <taxon>Veillonellaceae</taxon>
        <taxon>Veillonella</taxon>
    </lineage>
</organism>